<dbReference type="Gene3D" id="3.10.20.320">
    <property type="entry name" value="Putative peptidoglycan bound protein (lpxtg motif)"/>
    <property type="match status" value="4"/>
</dbReference>
<dbReference type="Pfam" id="PF06458">
    <property type="entry name" value="MucBP"/>
    <property type="match status" value="4"/>
</dbReference>
<reference evidence="4 5" key="1">
    <citation type="submission" date="2024-06" db="EMBL/GenBank/DDBJ databases">
        <title>Genomic Encyclopedia of Type Strains, Phase IV (KMG-IV): sequencing the most valuable type-strain genomes for metagenomic binning, comparative biology and taxonomic classification.</title>
        <authorList>
            <person name="Goeker M."/>
        </authorList>
    </citation>
    <scope>NUCLEOTIDE SEQUENCE [LARGE SCALE GENOMIC DNA]</scope>
    <source>
        <strain evidence="4 5">DSM 28303</strain>
    </source>
</reference>
<keyword evidence="1" id="KW-0677">Repeat</keyword>
<comment type="caution">
    <text evidence="4">The sequence shown here is derived from an EMBL/GenBank/DDBJ whole genome shotgun (WGS) entry which is preliminary data.</text>
</comment>
<dbReference type="Proteomes" id="UP001549122">
    <property type="component" value="Unassembled WGS sequence"/>
</dbReference>
<evidence type="ECO:0000259" key="3">
    <source>
        <dbReference type="Pfam" id="PF06458"/>
    </source>
</evidence>
<feature type="domain" description="MucBP" evidence="3">
    <location>
        <begin position="55"/>
        <end position="121"/>
    </location>
</feature>
<name>A0ABV2FIW6_9STRE</name>
<feature type="region of interest" description="Disordered" evidence="2">
    <location>
        <begin position="305"/>
        <end position="347"/>
    </location>
</feature>
<protein>
    <recommendedName>
        <fullName evidence="3">MucBP domain-containing protein</fullName>
    </recommendedName>
</protein>
<feature type="compositionally biased region" description="Polar residues" evidence="2">
    <location>
        <begin position="312"/>
        <end position="333"/>
    </location>
</feature>
<feature type="domain" description="MucBP" evidence="3">
    <location>
        <begin position="219"/>
        <end position="299"/>
    </location>
</feature>
<feature type="region of interest" description="Disordered" evidence="2">
    <location>
        <begin position="233"/>
        <end position="257"/>
    </location>
</feature>
<gene>
    <name evidence="4" type="ORF">ABID29_001636</name>
</gene>
<evidence type="ECO:0000256" key="1">
    <source>
        <dbReference type="ARBA" id="ARBA00022737"/>
    </source>
</evidence>
<feature type="non-terminal residue" evidence="4">
    <location>
        <position position="1"/>
    </location>
</feature>
<dbReference type="InterPro" id="IPR009459">
    <property type="entry name" value="MucBP_dom"/>
</dbReference>
<feature type="domain" description="MucBP" evidence="3">
    <location>
        <begin position="1"/>
        <end position="39"/>
    </location>
</feature>
<keyword evidence="5" id="KW-1185">Reference proteome</keyword>
<evidence type="ECO:0000313" key="5">
    <source>
        <dbReference type="Proteomes" id="UP001549122"/>
    </source>
</evidence>
<feature type="domain" description="MucBP" evidence="3">
    <location>
        <begin position="134"/>
        <end position="206"/>
    </location>
</feature>
<sequence length="380" mass="40635">YSTTPKEFPGYVLVKVDETGAPSIGTVEEGEKTVTYIYKKVETPAPTPDPKTGSVLVRHITEDGTVLEGPSDVVRDGEVGSDYSTSVGNFPGYTFVKVDETGAPSTGTVEEGEKTVTYIYKKVETPAPTPKGSVIVKYVDETGKEIKAPVTDTKDADVSSPYDTKDNKPSRITFEGDTYELVKFKDGDKEVGVVVEGQTTVTYIYKKVEKKTPIKQAGTVTVYYEDENGNLIKTPNPIAPSGTEAGTGYDSTTSTNRPEKIIKDGVTYVLVQKEPKQGSDSPTGKVEAGKDKTITYVYKKVTTTPEAPSDQIEPTNSTSNKVGGSTGQSTSTVRVVPNSGARRNLPSTGDSVSIAATIGLTALSVLTLGQLAKNRQRDEK</sequence>
<dbReference type="EMBL" id="JBEPLO010000017">
    <property type="protein sequence ID" value="MET3558511.1"/>
    <property type="molecule type" value="Genomic_DNA"/>
</dbReference>
<accession>A0ABV2FIW6</accession>
<evidence type="ECO:0000313" key="4">
    <source>
        <dbReference type="EMBL" id="MET3558511.1"/>
    </source>
</evidence>
<organism evidence="4 5">
    <name type="scientific">Streptococcus rupicaprae</name>
    <dbReference type="NCBI Taxonomy" id="759619"/>
    <lineage>
        <taxon>Bacteria</taxon>
        <taxon>Bacillati</taxon>
        <taxon>Bacillota</taxon>
        <taxon>Bacilli</taxon>
        <taxon>Lactobacillales</taxon>
        <taxon>Streptococcaceae</taxon>
        <taxon>Streptococcus</taxon>
    </lineage>
</organism>
<dbReference type="RefSeq" id="WP_354365654.1">
    <property type="nucleotide sequence ID" value="NZ_JBEPLO010000017.1"/>
</dbReference>
<proteinExistence type="predicted"/>
<evidence type="ECO:0000256" key="2">
    <source>
        <dbReference type="SAM" id="MobiDB-lite"/>
    </source>
</evidence>